<evidence type="ECO:0000313" key="4">
    <source>
        <dbReference type="Proteomes" id="UP000192738"/>
    </source>
</evidence>
<dbReference type="CDD" id="cd17906">
    <property type="entry name" value="CheX"/>
    <property type="match status" value="1"/>
</dbReference>
<proteinExistence type="predicted"/>
<gene>
    <name evidence="3" type="ORF">SAMN04488500_11785</name>
</gene>
<keyword evidence="4" id="KW-1185">Reference proteome</keyword>
<organism evidence="3 4">
    <name type="scientific">Sporomusa malonica</name>
    <dbReference type="NCBI Taxonomy" id="112901"/>
    <lineage>
        <taxon>Bacteria</taxon>
        <taxon>Bacillati</taxon>
        <taxon>Bacillota</taxon>
        <taxon>Negativicutes</taxon>
        <taxon>Selenomonadales</taxon>
        <taxon>Sporomusaceae</taxon>
        <taxon>Sporomusa</taxon>
    </lineage>
</organism>
<protein>
    <submittedName>
        <fullName evidence="3">Chemotaxis protein CheX</fullName>
    </submittedName>
</protein>
<keyword evidence="1" id="KW-0145">Chemotaxis</keyword>
<dbReference type="AlphaFoldDB" id="A0A1W2DQ99"/>
<dbReference type="RefSeq" id="WP_084577246.1">
    <property type="nucleotide sequence ID" value="NZ_CP155572.1"/>
</dbReference>
<accession>A0A1W2DQ99</accession>
<dbReference type="GO" id="GO:0006935">
    <property type="term" value="P:chemotaxis"/>
    <property type="evidence" value="ECO:0007669"/>
    <property type="project" value="UniProtKB-KW"/>
</dbReference>
<evidence type="ECO:0000313" key="3">
    <source>
        <dbReference type="EMBL" id="SMC99660.1"/>
    </source>
</evidence>
<dbReference type="Proteomes" id="UP000192738">
    <property type="component" value="Unassembled WGS sequence"/>
</dbReference>
<dbReference type="OrthoDB" id="9788100at2"/>
<dbReference type="SUPFAM" id="SSF103039">
    <property type="entry name" value="CheC-like"/>
    <property type="match status" value="1"/>
</dbReference>
<evidence type="ECO:0000256" key="1">
    <source>
        <dbReference type="ARBA" id="ARBA00022500"/>
    </source>
</evidence>
<dbReference type="PANTHER" id="PTHR39452:SF1">
    <property type="entry name" value="CHEY-P PHOSPHATASE CHEX"/>
    <property type="match status" value="1"/>
</dbReference>
<name>A0A1W2DQ99_9FIRM</name>
<reference evidence="3 4" key="1">
    <citation type="submission" date="2017-04" db="EMBL/GenBank/DDBJ databases">
        <authorList>
            <person name="Afonso C.L."/>
            <person name="Miller P.J."/>
            <person name="Scott M.A."/>
            <person name="Spackman E."/>
            <person name="Goraichik I."/>
            <person name="Dimitrov K.M."/>
            <person name="Suarez D.L."/>
            <person name="Swayne D.E."/>
        </authorList>
    </citation>
    <scope>NUCLEOTIDE SEQUENCE [LARGE SCALE GENOMIC DNA]</scope>
    <source>
        <strain evidence="3 4">DSM 5090</strain>
    </source>
</reference>
<sequence length="155" mass="16100">MDLNAINPILTAFASVLPKIGFQTVGKKSVSLEGSLLLNNGLMINIGVMGPLTGGIVIGMDVDSAKRFASTMMMGMDVAELDALAQSAISEMGNMVCANACTNFAQAGVDGLDISPPTLLLGKDGQVRLSVPQTIAVKFSVDDIDVDVYVGLGRH</sequence>
<feature type="domain" description="Chemotaxis phosphatase CheX-like" evidence="2">
    <location>
        <begin position="45"/>
        <end position="130"/>
    </location>
</feature>
<dbReference type="InterPro" id="IPR028976">
    <property type="entry name" value="CheC-like_sf"/>
</dbReference>
<dbReference type="PANTHER" id="PTHR39452">
    <property type="entry name" value="CHEY-P PHOSPHATASE CHEX"/>
    <property type="match status" value="1"/>
</dbReference>
<dbReference type="InterPro" id="IPR038756">
    <property type="entry name" value="CheX-like"/>
</dbReference>
<evidence type="ECO:0000259" key="2">
    <source>
        <dbReference type="Pfam" id="PF13690"/>
    </source>
</evidence>
<dbReference type="InterPro" id="IPR028051">
    <property type="entry name" value="CheX-like_dom"/>
</dbReference>
<dbReference type="Pfam" id="PF13690">
    <property type="entry name" value="CheX"/>
    <property type="match status" value="1"/>
</dbReference>
<dbReference type="Gene3D" id="3.40.1550.10">
    <property type="entry name" value="CheC-like"/>
    <property type="match status" value="1"/>
</dbReference>
<dbReference type="EMBL" id="FWXI01000017">
    <property type="protein sequence ID" value="SMC99660.1"/>
    <property type="molecule type" value="Genomic_DNA"/>
</dbReference>
<dbReference type="STRING" id="112901.SAMN04488500_11785"/>